<evidence type="ECO:0000256" key="1">
    <source>
        <dbReference type="SAM" id="MobiDB-lite"/>
    </source>
</evidence>
<dbReference type="Proteomes" id="UP000006882">
    <property type="component" value="Chromosome G7"/>
</dbReference>
<keyword evidence="2" id="KW-0472">Membrane</keyword>
<dbReference type="PANTHER" id="PTHR33564">
    <property type="entry name" value="TRANSMEMBRANE PROTEIN"/>
    <property type="match status" value="1"/>
</dbReference>
<evidence type="ECO:0000313" key="3">
    <source>
        <dbReference type="EMBL" id="ONH95775.1"/>
    </source>
</evidence>
<sequence length="198" mass="22637">MFLLVQNVLDSVLIQIETFFIPREREGEREREREREMDNSIGVGFMAVVAVSGSVVLLAHQVHKRLLSDFMKNIECEMGGLLDHHKKMASGSEKIQGKKCVRFAADVAEPSSNNKEYRKRRFAPTTKQAKEGNGNYKMDTMPLNRQALYKGIIEFKSLKGPHVLQTMKGELRENTYLEWENTSKDHVDSPYLYGGINV</sequence>
<dbReference type="Gramene" id="ONH95775">
    <property type="protein sequence ID" value="ONH95775"/>
    <property type="gene ID" value="PRUPE_7G090200"/>
</dbReference>
<evidence type="ECO:0000256" key="2">
    <source>
        <dbReference type="SAM" id="Phobius"/>
    </source>
</evidence>
<dbReference type="EMBL" id="CM007657">
    <property type="protein sequence ID" value="ONH95775.1"/>
    <property type="molecule type" value="Genomic_DNA"/>
</dbReference>
<feature type="region of interest" description="Disordered" evidence="1">
    <location>
        <begin position="114"/>
        <end position="137"/>
    </location>
</feature>
<gene>
    <name evidence="3" type="ORF">PRUPE_7G090200</name>
</gene>
<reference evidence="3 4" key="1">
    <citation type="journal article" date="2013" name="Nat. Genet.">
        <title>The high-quality draft genome of peach (Prunus persica) identifies unique patterns of genetic diversity, domestication and genome evolution.</title>
        <authorList>
            <consortium name="International Peach Genome Initiative"/>
            <person name="Verde I."/>
            <person name="Abbott A.G."/>
            <person name="Scalabrin S."/>
            <person name="Jung S."/>
            <person name="Shu S."/>
            <person name="Marroni F."/>
            <person name="Zhebentyayeva T."/>
            <person name="Dettori M.T."/>
            <person name="Grimwood J."/>
            <person name="Cattonaro F."/>
            <person name="Zuccolo A."/>
            <person name="Rossini L."/>
            <person name="Jenkins J."/>
            <person name="Vendramin E."/>
            <person name="Meisel L.A."/>
            <person name="Decroocq V."/>
            <person name="Sosinski B."/>
            <person name="Prochnik S."/>
            <person name="Mitros T."/>
            <person name="Policriti A."/>
            <person name="Cipriani G."/>
            <person name="Dondini L."/>
            <person name="Ficklin S."/>
            <person name="Goodstein D.M."/>
            <person name="Xuan P."/>
            <person name="Del Fabbro C."/>
            <person name="Aramini V."/>
            <person name="Copetti D."/>
            <person name="Gonzalez S."/>
            <person name="Horner D.S."/>
            <person name="Falchi R."/>
            <person name="Lucas S."/>
            <person name="Mica E."/>
            <person name="Maldonado J."/>
            <person name="Lazzari B."/>
            <person name="Bielenberg D."/>
            <person name="Pirona R."/>
            <person name="Miculan M."/>
            <person name="Barakat A."/>
            <person name="Testolin R."/>
            <person name="Stella A."/>
            <person name="Tartarini S."/>
            <person name="Tonutti P."/>
            <person name="Arus P."/>
            <person name="Orellana A."/>
            <person name="Wells C."/>
            <person name="Main D."/>
            <person name="Vizzotto G."/>
            <person name="Silva H."/>
            <person name="Salamini F."/>
            <person name="Schmutz J."/>
            <person name="Morgante M."/>
            <person name="Rokhsar D.S."/>
        </authorList>
    </citation>
    <scope>NUCLEOTIDE SEQUENCE [LARGE SCALE GENOMIC DNA]</scope>
    <source>
        <strain evidence="4">cv. Nemared</strain>
    </source>
</reference>
<proteinExistence type="predicted"/>
<dbReference type="ExpressionAtlas" id="A0A251N8V7">
    <property type="expression patterns" value="differential"/>
</dbReference>
<keyword evidence="2" id="KW-1133">Transmembrane helix</keyword>
<name>A0A251N8V7_PRUPE</name>
<protein>
    <submittedName>
        <fullName evidence="3">Uncharacterized protein</fullName>
    </submittedName>
</protein>
<accession>A0A251N8V7</accession>
<dbReference type="AlphaFoldDB" id="A0A251N8V7"/>
<dbReference type="PANTHER" id="PTHR33564:SF8">
    <property type="entry name" value="TRANSMEMBRANE PROTEIN"/>
    <property type="match status" value="1"/>
</dbReference>
<dbReference type="STRING" id="3760.A0A251N8V7"/>
<keyword evidence="4" id="KW-1185">Reference proteome</keyword>
<organism evidence="3 4">
    <name type="scientific">Prunus persica</name>
    <name type="common">Peach</name>
    <name type="synonym">Amygdalus persica</name>
    <dbReference type="NCBI Taxonomy" id="3760"/>
    <lineage>
        <taxon>Eukaryota</taxon>
        <taxon>Viridiplantae</taxon>
        <taxon>Streptophyta</taxon>
        <taxon>Embryophyta</taxon>
        <taxon>Tracheophyta</taxon>
        <taxon>Spermatophyta</taxon>
        <taxon>Magnoliopsida</taxon>
        <taxon>eudicotyledons</taxon>
        <taxon>Gunneridae</taxon>
        <taxon>Pentapetalae</taxon>
        <taxon>rosids</taxon>
        <taxon>fabids</taxon>
        <taxon>Rosales</taxon>
        <taxon>Rosaceae</taxon>
        <taxon>Amygdaloideae</taxon>
        <taxon>Amygdaleae</taxon>
        <taxon>Prunus</taxon>
    </lineage>
</organism>
<evidence type="ECO:0000313" key="4">
    <source>
        <dbReference type="Proteomes" id="UP000006882"/>
    </source>
</evidence>
<keyword evidence="2" id="KW-0812">Transmembrane</keyword>
<feature type="transmembrane region" description="Helical" evidence="2">
    <location>
        <begin position="41"/>
        <end position="62"/>
    </location>
</feature>